<gene>
    <name evidence="2" type="ORF">SCLCIDRAFT_144010</name>
</gene>
<feature type="region of interest" description="Disordered" evidence="1">
    <location>
        <begin position="1"/>
        <end position="32"/>
    </location>
</feature>
<reference evidence="2 3" key="1">
    <citation type="submission" date="2014-04" db="EMBL/GenBank/DDBJ databases">
        <authorList>
            <consortium name="DOE Joint Genome Institute"/>
            <person name="Kuo A."/>
            <person name="Kohler A."/>
            <person name="Nagy L.G."/>
            <person name="Floudas D."/>
            <person name="Copeland A."/>
            <person name="Barry K.W."/>
            <person name="Cichocki N."/>
            <person name="Veneault-Fourrey C."/>
            <person name="LaButti K."/>
            <person name="Lindquist E.A."/>
            <person name="Lipzen A."/>
            <person name="Lundell T."/>
            <person name="Morin E."/>
            <person name="Murat C."/>
            <person name="Sun H."/>
            <person name="Tunlid A."/>
            <person name="Henrissat B."/>
            <person name="Grigoriev I.V."/>
            <person name="Hibbett D.S."/>
            <person name="Martin F."/>
            <person name="Nordberg H.P."/>
            <person name="Cantor M.N."/>
            <person name="Hua S.X."/>
        </authorList>
    </citation>
    <scope>NUCLEOTIDE SEQUENCE [LARGE SCALE GENOMIC DNA]</scope>
    <source>
        <strain evidence="2 3">Foug A</strain>
    </source>
</reference>
<feature type="compositionally biased region" description="Basic and acidic residues" evidence="1">
    <location>
        <begin position="20"/>
        <end position="29"/>
    </location>
</feature>
<evidence type="ECO:0000313" key="2">
    <source>
        <dbReference type="EMBL" id="KIM51112.1"/>
    </source>
</evidence>
<dbReference type="STRING" id="1036808.A0A0C2ZDW1"/>
<dbReference type="EMBL" id="KN822285">
    <property type="protein sequence ID" value="KIM51112.1"/>
    <property type="molecule type" value="Genomic_DNA"/>
</dbReference>
<keyword evidence="3" id="KW-1185">Reference proteome</keyword>
<reference evidence="3" key="2">
    <citation type="submission" date="2015-01" db="EMBL/GenBank/DDBJ databases">
        <title>Evolutionary Origins and Diversification of the Mycorrhizal Mutualists.</title>
        <authorList>
            <consortium name="DOE Joint Genome Institute"/>
            <consortium name="Mycorrhizal Genomics Consortium"/>
            <person name="Kohler A."/>
            <person name="Kuo A."/>
            <person name="Nagy L.G."/>
            <person name="Floudas D."/>
            <person name="Copeland A."/>
            <person name="Barry K.W."/>
            <person name="Cichocki N."/>
            <person name="Veneault-Fourrey C."/>
            <person name="LaButti K."/>
            <person name="Lindquist E.A."/>
            <person name="Lipzen A."/>
            <person name="Lundell T."/>
            <person name="Morin E."/>
            <person name="Murat C."/>
            <person name="Riley R."/>
            <person name="Ohm R."/>
            <person name="Sun H."/>
            <person name="Tunlid A."/>
            <person name="Henrissat B."/>
            <person name="Grigoriev I.V."/>
            <person name="Hibbett D.S."/>
            <person name="Martin F."/>
        </authorList>
    </citation>
    <scope>NUCLEOTIDE SEQUENCE [LARGE SCALE GENOMIC DNA]</scope>
    <source>
        <strain evidence="3">Foug A</strain>
    </source>
</reference>
<feature type="non-terminal residue" evidence="2">
    <location>
        <position position="1"/>
    </location>
</feature>
<evidence type="ECO:0000313" key="3">
    <source>
        <dbReference type="Proteomes" id="UP000053989"/>
    </source>
</evidence>
<sequence length="137" mass="15329">LPACYRDFLPEPPKPLPPTEARKNPREIEPLNLSRPLNELAPCEASHVPSPPLCPKFKTQLNSFSLFRLYDEDSLPIIDPDTDNSLDEAGLSAPCNCDTSSQPMETITTGGNPFYPYPNETSLLLGDWYWNQGHQKS</sequence>
<evidence type="ECO:0000256" key="1">
    <source>
        <dbReference type="SAM" id="MobiDB-lite"/>
    </source>
</evidence>
<organism evidence="2 3">
    <name type="scientific">Scleroderma citrinum Foug A</name>
    <dbReference type="NCBI Taxonomy" id="1036808"/>
    <lineage>
        <taxon>Eukaryota</taxon>
        <taxon>Fungi</taxon>
        <taxon>Dikarya</taxon>
        <taxon>Basidiomycota</taxon>
        <taxon>Agaricomycotina</taxon>
        <taxon>Agaricomycetes</taxon>
        <taxon>Agaricomycetidae</taxon>
        <taxon>Boletales</taxon>
        <taxon>Sclerodermatineae</taxon>
        <taxon>Sclerodermataceae</taxon>
        <taxon>Scleroderma</taxon>
    </lineage>
</organism>
<dbReference type="InParanoid" id="A0A0C2ZDW1"/>
<accession>A0A0C2ZDW1</accession>
<dbReference type="OrthoDB" id="2693375at2759"/>
<protein>
    <submittedName>
        <fullName evidence="2">Uncharacterized protein</fullName>
    </submittedName>
</protein>
<dbReference type="Proteomes" id="UP000053989">
    <property type="component" value="Unassembled WGS sequence"/>
</dbReference>
<proteinExistence type="predicted"/>
<dbReference type="HOGENOM" id="CLU_1870124_0_0_1"/>
<dbReference type="AlphaFoldDB" id="A0A0C2ZDW1"/>
<name>A0A0C2ZDW1_9AGAM</name>